<evidence type="ECO:0000256" key="2">
    <source>
        <dbReference type="ARBA" id="ARBA00022527"/>
    </source>
</evidence>
<protein>
    <recommendedName>
        <fullName evidence="7">Protein kinase domain-containing protein</fullName>
    </recommendedName>
</protein>
<keyword evidence="5" id="KW-0418">Kinase</keyword>
<name>A0A9Q1GLI7_9CARY</name>
<dbReference type="InterPro" id="IPR011009">
    <property type="entry name" value="Kinase-like_dom_sf"/>
</dbReference>
<dbReference type="OrthoDB" id="266718at2759"/>
<sequence length="177" mass="19106">MLTGQVPYSPLEPLCMVDNPYASVMRVDYATHTYKARIEYGCGSMVAPGCVNCHSETGVLTFVKSPVCTAFMENVSSPSSLAAPRWPSCGSKGGGGGKEQWRLVEGSKVHQALFRIGNGEPPALPDSLSRNARDLIQRCLQVNPNDRPTAADLLEHPFVQRALHIPLGSESPIMPGR</sequence>
<evidence type="ECO:0000256" key="3">
    <source>
        <dbReference type="ARBA" id="ARBA00022679"/>
    </source>
</evidence>
<comment type="caution">
    <text evidence="8">The sequence shown here is derived from an EMBL/GenBank/DDBJ whole genome shotgun (WGS) entry which is preliminary data.</text>
</comment>
<dbReference type="AlphaFoldDB" id="A0A9Q1GLI7"/>
<dbReference type="EMBL" id="JAKOGI010001962">
    <property type="protein sequence ID" value="KAJ8423442.1"/>
    <property type="molecule type" value="Genomic_DNA"/>
</dbReference>
<evidence type="ECO:0000313" key="8">
    <source>
        <dbReference type="EMBL" id="KAJ8423442.1"/>
    </source>
</evidence>
<dbReference type="Gene3D" id="1.10.510.10">
    <property type="entry name" value="Transferase(Phosphotransferase) domain 1"/>
    <property type="match status" value="1"/>
</dbReference>
<keyword evidence="4" id="KW-0547">Nucleotide-binding</keyword>
<feature type="domain" description="Protein kinase" evidence="7">
    <location>
        <begin position="1"/>
        <end position="159"/>
    </location>
</feature>
<evidence type="ECO:0000256" key="1">
    <source>
        <dbReference type="ARBA" id="ARBA00006529"/>
    </source>
</evidence>
<dbReference type="SUPFAM" id="SSF56112">
    <property type="entry name" value="Protein kinase-like (PK-like)"/>
    <property type="match status" value="1"/>
</dbReference>
<dbReference type="PROSITE" id="PS50011">
    <property type="entry name" value="PROTEIN_KINASE_DOM"/>
    <property type="match status" value="1"/>
</dbReference>
<organism evidence="8 9">
    <name type="scientific">Carnegiea gigantea</name>
    <dbReference type="NCBI Taxonomy" id="171969"/>
    <lineage>
        <taxon>Eukaryota</taxon>
        <taxon>Viridiplantae</taxon>
        <taxon>Streptophyta</taxon>
        <taxon>Embryophyta</taxon>
        <taxon>Tracheophyta</taxon>
        <taxon>Spermatophyta</taxon>
        <taxon>Magnoliopsida</taxon>
        <taxon>eudicotyledons</taxon>
        <taxon>Gunneridae</taxon>
        <taxon>Pentapetalae</taxon>
        <taxon>Caryophyllales</taxon>
        <taxon>Cactineae</taxon>
        <taxon>Cactaceae</taxon>
        <taxon>Cactoideae</taxon>
        <taxon>Echinocereeae</taxon>
        <taxon>Carnegiea</taxon>
    </lineage>
</organism>
<evidence type="ECO:0000256" key="4">
    <source>
        <dbReference type="ARBA" id="ARBA00022741"/>
    </source>
</evidence>
<keyword evidence="2" id="KW-0723">Serine/threonine-protein kinase</keyword>
<dbReference type="PANTHER" id="PTHR48016">
    <property type="entry name" value="MAP KINASE KINASE KINASE SSK2-RELATED-RELATED"/>
    <property type="match status" value="1"/>
</dbReference>
<proteinExistence type="inferred from homology"/>
<keyword evidence="6" id="KW-0067">ATP-binding</keyword>
<keyword evidence="3" id="KW-0808">Transferase</keyword>
<evidence type="ECO:0000313" key="9">
    <source>
        <dbReference type="Proteomes" id="UP001153076"/>
    </source>
</evidence>
<dbReference type="GO" id="GO:0005737">
    <property type="term" value="C:cytoplasm"/>
    <property type="evidence" value="ECO:0007669"/>
    <property type="project" value="TreeGrafter"/>
</dbReference>
<evidence type="ECO:0000256" key="6">
    <source>
        <dbReference type="ARBA" id="ARBA00022840"/>
    </source>
</evidence>
<reference evidence="8" key="1">
    <citation type="submission" date="2022-04" db="EMBL/GenBank/DDBJ databases">
        <title>Carnegiea gigantea Genome sequencing and assembly v2.</title>
        <authorList>
            <person name="Copetti D."/>
            <person name="Sanderson M.J."/>
            <person name="Burquez A."/>
            <person name="Wojciechowski M.F."/>
        </authorList>
    </citation>
    <scope>NUCLEOTIDE SEQUENCE</scope>
    <source>
        <strain evidence="8">SGP5-SGP5p</strain>
        <tissue evidence="8">Aerial part</tissue>
    </source>
</reference>
<keyword evidence="9" id="KW-1185">Reference proteome</keyword>
<gene>
    <name evidence="8" type="ORF">Cgig2_015586</name>
</gene>
<dbReference type="InterPro" id="IPR050538">
    <property type="entry name" value="MAP_kinase_kinase_kinase"/>
</dbReference>
<accession>A0A9Q1GLI7</accession>
<dbReference type="GO" id="GO:0005524">
    <property type="term" value="F:ATP binding"/>
    <property type="evidence" value="ECO:0007669"/>
    <property type="project" value="UniProtKB-KW"/>
</dbReference>
<evidence type="ECO:0000259" key="7">
    <source>
        <dbReference type="PROSITE" id="PS50011"/>
    </source>
</evidence>
<dbReference type="Proteomes" id="UP001153076">
    <property type="component" value="Unassembled WGS sequence"/>
</dbReference>
<comment type="similarity">
    <text evidence="1">Belongs to the protein kinase superfamily. STE Ser/Thr protein kinase family. MAP kinase kinase kinase subfamily.</text>
</comment>
<dbReference type="InterPro" id="IPR000719">
    <property type="entry name" value="Prot_kinase_dom"/>
</dbReference>
<dbReference type="PANTHER" id="PTHR48016:SF29">
    <property type="entry name" value="MITOGEN-ACTIVATED PROTEIN KINASE KINASE KINASE 1-RELATED"/>
    <property type="match status" value="1"/>
</dbReference>
<evidence type="ECO:0000256" key="5">
    <source>
        <dbReference type="ARBA" id="ARBA00022777"/>
    </source>
</evidence>
<dbReference type="GO" id="GO:0004709">
    <property type="term" value="F:MAP kinase kinase kinase activity"/>
    <property type="evidence" value="ECO:0007669"/>
    <property type="project" value="TreeGrafter"/>
</dbReference>